<evidence type="ECO:0000313" key="4">
    <source>
        <dbReference type="Proteomes" id="UP000008810"/>
    </source>
</evidence>
<dbReference type="Pfam" id="PF01593">
    <property type="entry name" value="Amino_oxidase"/>
    <property type="match status" value="1"/>
</dbReference>
<dbReference type="GO" id="GO:0016491">
    <property type="term" value="F:oxidoreductase activity"/>
    <property type="evidence" value="ECO:0007669"/>
    <property type="project" value="InterPro"/>
</dbReference>
<dbReference type="OrthoDB" id="2219495at2759"/>
<accession>A0A0Q3KUZ9</accession>
<protein>
    <recommendedName>
        <fullName evidence="1">Amine oxidase domain-containing protein</fullName>
    </recommendedName>
</protein>
<proteinExistence type="predicted"/>
<dbReference type="InterPro" id="IPR036188">
    <property type="entry name" value="FAD/NAD-bd_sf"/>
</dbReference>
<organism evidence="2">
    <name type="scientific">Brachypodium distachyon</name>
    <name type="common">Purple false brome</name>
    <name type="synonym">Trachynia distachya</name>
    <dbReference type="NCBI Taxonomy" id="15368"/>
    <lineage>
        <taxon>Eukaryota</taxon>
        <taxon>Viridiplantae</taxon>
        <taxon>Streptophyta</taxon>
        <taxon>Embryophyta</taxon>
        <taxon>Tracheophyta</taxon>
        <taxon>Spermatophyta</taxon>
        <taxon>Magnoliopsida</taxon>
        <taxon>Liliopsida</taxon>
        <taxon>Poales</taxon>
        <taxon>Poaceae</taxon>
        <taxon>BOP clade</taxon>
        <taxon>Pooideae</taxon>
        <taxon>Stipodae</taxon>
        <taxon>Brachypodieae</taxon>
        <taxon>Brachypodium</taxon>
    </lineage>
</organism>
<evidence type="ECO:0000313" key="3">
    <source>
        <dbReference type="EnsemblPlants" id="KQJ84029"/>
    </source>
</evidence>
<dbReference type="InterPro" id="IPR002937">
    <property type="entry name" value="Amino_oxidase"/>
</dbReference>
<dbReference type="AlphaFoldDB" id="A0A0Q3KUZ9"/>
<evidence type="ECO:0000259" key="1">
    <source>
        <dbReference type="Pfam" id="PF01593"/>
    </source>
</evidence>
<evidence type="ECO:0000313" key="2">
    <source>
        <dbReference type="EMBL" id="KQJ84029.1"/>
    </source>
</evidence>
<dbReference type="SUPFAM" id="SSF51905">
    <property type="entry name" value="FAD/NAD(P)-binding domain"/>
    <property type="match status" value="1"/>
</dbReference>
<dbReference type="Gramene" id="KQJ84029">
    <property type="protein sequence ID" value="KQJ84029"/>
    <property type="gene ID" value="BRADI_5g18241v3"/>
</dbReference>
<keyword evidence="4" id="KW-1185">Reference proteome</keyword>
<dbReference type="STRING" id="15368.A0A0Q3KUZ9"/>
<dbReference type="ExpressionAtlas" id="A0A0Q3KUZ9">
    <property type="expression patterns" value="baseline and differential"/>
</dbReference>
<dbReference type="GO" id="GO:0050660">
    <property type="term" value="F:flavin adenine dinucleotide binding"/>
    <property type="evidence" value="ECO:0007669"/>
    <property type="project" value="UniProtKB-ARBA"/>
</dbReference>
<reference evidence="2" key="2">
    <citation type="submission" date="2017-06" db="EMBL/GenBank/DDBJ databases">
        <title>WGS assembly of Brachypodium distachyon.</title>
        <authorList>
            <consortium name="The International Brachypodium Initiative"/>
            <person name="Lucas S."/>
            <person name="Harmon-Smith M."/>
            <person name="Lail K."/>
            <person name="Tice H."/>
            <person name="Grimwood J."/>
            <person name="Bruce D."/>
            <person name="Barry K."/>
            <person name="Shu S."/>
            <person name="Lindquist E."/>
            <person name="Wang M."/>
            <person name="Pitluck S."/>
            <person name="Vogel J.P."/>
            <person name="Garvin D.F."/>
            <person name="Mockler T.C."/>
            <person name="Schmutz J."/>
            <person name="Rokhsar D."/>
            <person name="Bevan M.W."/>
        </authorList>
    </citation>
    <scope>NUCLEOTIDE SEQUENCE</scope>
    <source>
        <strain evidence="2">Bd21</strain>
    </source>
</reference>
<name>A0A0Q3KUZ9_BRADI</name>
<dbReference type="InterPro" id="IPR050464">
    <property type="entry name" value="Zeta_carotene_desat/Oxidored"/>
</dbReference>
<dbReference type="EnsemblPlants" id="KQJ84029">
    <property type="protein sequence ID" value="KQJ84029"/>
    <property type="gene ID" value="BRADI_5g18241v3"/>
</dbReference>
<gene>
    <name evidence="2" type="ORF">BRADI_5g18241v3</name>
</gene>
<dbReference type="FunCoup" id="A0A0Q3KUZ9">
    <property type="interactions" value="15"/>
</dbReference>
<reference evidence="3" key="3">
    <citation type="submission" date="2018-08" db="UniProtKB">
        <authorList>
            <consortium name="EnsemblPlants"/>
        </authorList>
    </citation>
    <scope>IDENTIFICATION</scope>
    <source>
        <strain evidence="3">cv. Bd21</strain>
    </source>
</reference>
<reference evidence="2 3" key="1">
    <citation type="journal article" date="2010" name="Nature">
        <title>Genome sequencing and analysis of the model grass Brachypodium distachyon.</title>
        <authorList>
            <consortium name="International Brachypodium Initiative"/>
        </authorList>
    </citation>
    <scope>NUCLEOTIDE SEQUENCE [LARGE SCALE GENOMIC DNA]</scope>
    <source>
        <strain evidence="2 3">Bd21</strain>
    </source>
</reference>
<dbReference type="EMBL" id="CM000884">
    <property type="protein sequence ID" value="KQJ84029.1"/>
    <property type="molecule type" value="Genomic_DNA"/>
</dbReference>
<dbReference type="Proteomes" id="UP000008810">
    <property type="component" value="Chromosome 5"/>
</dbReference>
<feature type="domain" description="Amine oxidase" evidence="1">
    <location>
        <begin position="80"/>
        <end position="276"/>
    </location>
</feature>
<dbReference type="PANTHER" id="PTHR42923">
    <property type="entry name" value="PROTOPORPHYRINOGEN OXIDASE"/>
    <property type="match status" value="1"/>
</dbReference>
<dbReference type="InParanoid" id="A0A0Q3KUZ9"/>
<sequence length="299" mass="33381">MFGCSQRLYNEVFEPAIQASLFALGEQCSAAAALGMWYYYMLSHQENSDFSLELKGLMFLSNKVPTRLTLNKDTECVSGIVCGDEIYDADAFVLATGLSPLQSIIRNSPFLQSQQEFANLLYLSTTDVLSVKLWLDKKVTIPKAANVCSGFDDSSGWTFFDLTSIYDDYADEPTTVVEAEFYNTSHLLPLTDQQIVSEATSCLIRCIDDFEGATVVQQLVRRSPRSVYHFLPGSYKQTVRGTTSFPNLFIASDWIVNRHGSFSKEKAYVTGIEAANMAVDYLVKETLLKSLLLKETSLI</sequence>
<dbReference type="PANTHER" id="PTHR42923:SF24">
    <property type="entry name" value="OS04G0560500 PROTEIN"/>
    <property type="match status" value="1"/>
</dbReference>